<feature type="repeat" description="ANK" evidence="1">
    <location>
        <begin position="476"/>
        <end position="511"/>
    </location>
</feature>
<organism evidence="2 3">
    <name type="scientific">Penicillium chermesinum</name>
    <dbReference type="NCBI Taxonomy" id="63820"/>
    <lineage>
        <taxon>Eukaryota</taxon>
        <taxon>Fungi</taxon>
        <taxon>Dikarya</taxon>
        <taxon>Ascomycota</taxon>
        <taxon>Pezizomycotina</taxon>
        <taxon>Eurotiomycetes</taxon>
        <taxon>Eurotiomycetidae</taxon>
        <taxon>Eurotiales</taxon>
        <taxon>Aspergillaceae</taxon>
        <taxon>Penicillium</taxon>
    </lineage>
</organism>
<dbReference type="Gene3D" id="1.25.40.20">
    <property type="entry name" value="Ankyrin repeat-containing domain"/>
    <property type="match status" value="1"/>
</dbReference>
<dbReference type="AlphaFoldDB" id="A0A9W9TYU8"/>
<dbReference type="PROSITE" id="PS50088">
    <property type="entry name" value="ANK_REPEAT"/>
    <property type="match status" value="1"/>
</dbReference>
<dbReference type="SUPFAM" id="SSF48403">
    <property type="entry name" value="Ankyrin repeat"/>
    <property type="match status" value="1"/>
</dbReference>
<dbReference type="RefSeq" id="XP_058335768.1">
    <property type="nucleotide sequence ID" value="XM_058469737.1"/>
</dbReference>
<dbReference type="Pfam" id="PF00023">
    <property type="entry name" value="Ank"/>
    <property type="match status" value="1"/>
</dbReference>
<protein>
    <submittedName>
        <fullName evidence="2">Uncharacterized protein</fullName>
    </submittedName>
</protein>
<dbReference type="OrthoDB" id="4364912at2759"/>
<name>A0A9W9TYU8_9EURO</name>
<dbReference type="Proteomes" id="UP001150941">
    <property type="component" value="Unassembled WGS sequence"/>
</dbReference>
<evidence type="ECO:0000313" key="2">
    <source>
        <dbReference type="EMBL" id="KAJ5248989.1"/>
    </source>
</evidence>
<gene>
    <name evidence="2" type="ORF">N7468_000440</name>
</gene>
<dbReference type="GeneID" id="83197040"/>
<proteinExistence type="predicted"/>
<reference evidence="2" key="2">
    <citation type="journal article" date="2023" name="IMA Fungus">
        <title>Comparative genomic study of the Penicillium genus elucidates a diverse pangenome and 15 lateral gene transfer events.</title>
        <authorList>
            <person name="Petersen C."/>
            <person name="Sorensen T."/>
            <person name="Nielsen M.R."/>
            <person name="Sondergaard T.E."/>
            <person name="Sorensen J.L."/>
            <person name="Fitzpatrick D.A."/>
            <person name="Frisvad J.C."/>
            <person name="Nielsen K.L."/>
        </authorList>
    </citation>
    <scope>NUCLEOTIDE SEQUENCE</scope>
    <source>
        <strain evidence="2">IBT 19713</strain>
    </source>
</reference>
<comment type="caution">
    <text evidence="2">The sequence shown here is derived from an EMBL/GenBank/DDBJ whole genome shotgun (WGS) entry which is preliminary data.</text>
</comment>
<dbReference type="InterPro" id="IPR036770">
    <property type="entry name" value="Ankyrin_rpt-contain_sf"/>
</dbReference>
<dbReference type="EMBL" id="JAPQKS010000001">
    <property type="protein sequence ID" value="KAJ5248989.1"/>
    <property type="molecule type" value="Genomic_DNA"/>
</dbReference>
<keyword evidence="1" id="KW-0040">ANK repeat</keyword>
<accession>A0A9W9TYU8</accession>
<reference evidence="2" key="1">
    <citation type="submission" date="2022-11" db="EMBL/GenBank/DDBJ databases">
        <authorList>
            <person name="Petersen C."/>
        </authorList>
    </citation>
    <scope>NUCLEOTIDE SEQUENCE</scope>
    <source>
        <strain evidence="2">IBT 19713</strain>
    </source>
</reference>
<keyword evidence="3" id="KW-1185">Reference proteome</keyword>
<dbReference type="PROSITE" id="PS50297">
    <property type="entry name" value="ANK_REP_REGION"/>
    <property type="match status" value="1"/>
</dbReference>
<dbReference type="InterPro" id="IPR002110">
    <property type="entry name" value="Ankyrin_rpt"/>
</dbReference>
<evidence type="ECO:0000313" key="3">
    <source>
        <dbReference type="Proteomes" id="UP001150941"/>
    </source>
</evidence>
<sequence>MATTCLRYLCLDIFDPEIDPTDVKMHILSGRYGLYWFAASQLLSILQRCARLLADQALPDLLKNELTLFCQIRGNISFDPAAKDDKKAVKEQILPEEDVFQTFKPVLPEEHRFLHHALALRSLDNGKWRLDQEIAIIIHEQFEALLCQTSDHSGNCACAKLKQHYGARLFRCHYVICQPQRISFERFSSREIPSKNHSRSYKCPHTGCAFYSLGFSSPRQLDKHIEKCHRDTQPRSIQILPDPDSNELVPLLSDLIALGRTAEVEALCTPFQSLNSDSQLGLLDHAAHSGPLQMVKALYSARTESILHTLKSSTRCEEANAICGLACSSLSGENLDVLEWLSLKTHNVCDGCGSLVSGHFEEKFFVDGISSDSDEVFEAWRKCFASAICYPRPLYRLPAIMDRMFIWQIREPIHQDRLAGVWEDILHCGKFDNVELGYTLTDLAKGTCSVALAKVLLSAGVDVDFRLPEVGREQSTRKTPLHFASRKTTREAAEMMKLLLIWGANPNAEARTPWSHSHQERSRDENVRPRRRIVLVTNSIVESSGNNKYPNQSNTCLSLYSGFSEGADIK</sequence>
<evidence type="ECO:0000256" key="1">
    <source>
        <dbReference type="PROSITE-ProRule" id="PRU00023"/>
    </source>
</evidence>